<dbReference type="Pfam" id="PF06983">
    <property type="entry name" value="3-dmu-9_3-mt"/>
    <property type="match status" value="1"/>
</dbReference>
<dbReference type="PANTHER" id="PTHR33990:SF1">
    <property type="entry name" value="PROTEIN YJDN"/>
    <property type="match status" value="1"/>
</dbReference>
<organism evidence="2">
    <name type="scientific">freshwater metagenome</name>
    <dbReference type="NCBI Taxonomy" id="449393"/>
    <lineage>
        <taxon>unclassified sequences</taxon>
        <taxon>metagenomes</taxon>
        <taxon>ecological metagenomes</taxon>
    </lineage>
</organism>
<sequence>MAFVGTYLNFPLKSEEAFNWYRSIFNPEAPMTIMRFSDTPMAGNLPENERNGVMHATLEILDGHKLFATDMLESMGHEVKVGNNITLNLNIESREEIDRIYAQLSQGATEKADPHEEPWGYWGVCLDKYGVRWMFNQIPSA</sequence>
<name>A0A6J6MG55_9ZZZZ</name>
<dbReference type="AlphaFoldDB" id="A0A6J6MG55"/>
<feature type="domain" description="PhnB-like" evidence="1">
    <location>
        <begin position="6"/>
        <end position="133"/>
    </location>
</feature>
<evidence type="ECO:0000313" key="2">
    <source>
        <dbReference type="EMBL" id="CAB4671313.1"/>
    </source>
</evidence>
<dbReference type="InterPro" id="IPR029068">
    <property type="entry name" value="Glyas_Bleomycin-R_OHBP_Dase"/>
</dbReference>
<proteinExistence type="predicted"/>
<dbReference type="SUPFAM" id="SSF54593">
    <property type="entry name" value="Glyoxalase/Bleomycin resistance protein/Dihydroxybiphenyl dioxygenase"/>
    <property type="match status" value="1"/>
</dbReference>
<dbReference type="EMBL" id="CAEZXB010000005">
    <property type="protein sequence ID" value="CAB4671313.1"/>
    <property type="molecule type" value="Genomic_DNA"/>
</dbReference>
<dbReference type="InterPro" id="IPR028973">
    <property type="entry name" value="PhnB-like"/>
</dbReference>
<reference evidence="2" key="1">
    <citation type="submission" date="2020-05" db="EMBL/GenBank/DDBJ databases">
        <authorList>
            <person name="Chiriac C."/>
            <person name="Salcher M."/>
            <person name="Ghai R."/>
            <person name="Kavagutti S V."/>
        </authorList>
    </citation>
    <scope>NUCLEOTIDE SEQUENCE</scope>
</reference>
<gene>
    <name evidence="2" type="ORF">UFOPK2342_00460</name>
</gene>
<dbReference type="PANTHER" id="PTHR33990">
    <property type="entry name" value="PROTEIN YJDN-RELATED"/>
    <property type="match status" value="1"/>
</dbReference>
<evidence type="ECO:0000259" key="1">
    <source>
        <dbReference type="Pfam" id="PF06983"/>
    </source>
</evidence>
<protein>
    <submittedName>
        <fullName evidence="2">Unannotated protein</fullName>
    </submittedName>
</protein>
<accession>A0A6J6MG55</accession>
<dbReference type="CDD" id="cd06588">
    <property type="entry name" value="PhnB_like"/>
    <property type="match status" value="1"/>
</dbReference>
<dbReference type="Gene3D" id="3.10.180.10">
    <property type="entry name" value="2,3-Dihydroxybiphenyl 1,2-Dioxygenase, domain 1"/>
    <property type="match status" value="1"/>
</dbReference>